<comment type="caution">
    <text evidence="1">The sequence shown here is derived from an EMBL/GenBank/DDBJ whole genome shotgun (WGS) entry which is preliminary data.</text>
</comment>
<dbReference type="PANTHER" id="PTHR33935">
    <property type="entry name" value="OS10G0148100 PROTEIN"/>
    <property type="match status" value="1"/>
</dbReference>
<dbReference type="AlphaFoldDB" id="A0AA88WQ46"/>
<sequence>SYWGRKADFPMGVRSLCRGVFLGFLVALFSASFCYGVDKTVEVVGVGECADCKASNIKTSQALSGLRVTIECKTKKGELKTRAVGHLNGEGKFKVSLPQEFIQDGKLKQECYAQLHSASATPCATHEGLEASKIVFQSKSDEKHTFSTKGKLKFSSAVCTSKFLWPYFKYPPLPTLPPLPPLKFFGHPYLFPPLPPKPLPPPIPINKFPLPPPVPIYVKPLPPPVPVYVKPLPPPVPVYKPPVYVPKPPVYTPKPHPPVYVPKPPVYTPKPHPPVYVPKPPVYTPKPHPPVYVPKPPVYTPKPHPP</sequence>
<gene>
    <name evidence="1" type="ORF">RJ639_040070</name>
</gene>
<feature type="non-terminal residue" evidence="1">
    <location>
        <position position="306"/>
    </location>
</feature>
<keyword evidence="2" id="KW-1185">Reference proteome</keyword>
<evidence type="ECO:0008006" key="3">
    <source>
        <dbReference type="Google" id="ProtNLM"/>
    </source>
</evidence>
<name>A0AA88WQ46_9ASTE</name>
<proteinExistence type="predicted"/>
<reference evidence="1" key="1">
    <citation type="submission" date="2022-12" db="EMBL/GenBank/DDBJ databases">
        <title>Draft genome assemblies for two species of Escallonia (Escalloniales).</title>
        <authorList>
            <person name="Chanderbali A."/>
            <person name="Dervinis C."/>
            <person name="Anghel I."/>
            <person name="Soltis D."/>
            <person name="Soltis P."/>
            <person name="Zapata F."/>
        </authorList>
    </citation>
    <scope>NUCLEOTIDE SEQUENCE</scope>
    <source>
        <strain evidence="1">UCBG64.0493</strain>
        <tissue evidence="1">Leaf</tissue>
    </source>
</reference>
<evidence type="ECO:0000313" key="2">
    <source>
        <dbReference type="Proteomes" id="UP001188597"/>
    </source>
</evidence>
<dbReference type="Pfam" id="PF01190">
    <property type="entry name" value="Pollen_Ole_e_1"/>
    <property type="match status" value="1"/>
</dbReference>
<dbReference type="EMBL" id="JAVXUP010000394">
    <property type="protein sequence ID" value="KAK3029018.1"/>
    <property type="molecule type" value="Genomic_DNA"/>
</dbReference>
<evidence type="ECO:0000313" key="1">
    <source>
        <dbReference type="EMBL" id="KAK3029018.1"/>
    </source>
</evidence>
<protein>
    <recommendedName>
        <fullName evidence="3">Proline-rich protein 4</fullName>
    </recommendedName>
</protein>
<feature type="non-terminal residue" evidence="1">
    <location>
        <position position="1"/>
    </location>
</feature>
<accession>A0AA88WQ46</accession>
<dbReference type="PRINTS" id="PR01217">
    <property type="entry name" value="PRICHEXTENSN"/>
</dbReference>
<dbReference type="PANTHER" id="PTHR33935:SF22">
    <property type="entry name" value="OS10G0149400 PROTEIN"/>
    <property type="match status" value="1"/>
</dbReference>
<organism evidence="1 2">
    <name type="scientific">Escallonia herrerae</name>
    <dbReference type="NCBI Taxonomy" id="1293975"/>
    <lineage>
        <taxon>Eukaryota</taxon>
        <taxon>Viridiplantae</taxon>
        <taxon>Streptophyta</taxon>
        <taxon>Embryophyta</taxon>
        <taxon>Tracheophyta</taxon>
        <taxon>Spermatophyta</taxon>
        <taxon>Magnoliopsida</taxon>
        <taxon>eudicotyledons</taxon>
        <taxon>Gunneridae</taxon>
        <taxon>Pentapetalae</taxon>
        <taxon>asterids</taxon>
        <taxon>campanulids</taxon>
        <taxon>Escalloniales</taxon>
        <taxon>Escalloniaceae</taxon>
        <taxon>Escallonia</taxon>
    </lineage>
</organism>
<dbReference type="Proteomes" id="UP001188597">
    <property type="component" value="Unassembled WGS sequence"/>
</dbReference>